<dbReference type="AlphaFoldDB" id="A0A060YW99"/>
<dbReference type="GO" id="GO:1905515">
    <property type="term" value="P:non-motile cilium assembly"/>
    <property type="evidence" value="ECO:0007669"/>
    <property type="project" value="TreeGrafter"/>
</dbReference>
<sequence length="165" mass="17592">MAVGCFHYSNVWSDGCLFKSSKSESIEVVDSPEEEGEGVEHRRPEGESQGGVASATTNYQEGSHSQGSNSSSSPDTESPVMVNIDEVGSGNTSQKSDEEDFVKVEDLPMQLSVICEEALQKRIVEEQQNNNLSAEILNGNTDTLAGLVGNGHTLKEPETIGAQSA</sequence>
<dbReference type="Pfam" id="PF15717">
    <property type="entry name" value="PCM1_C"/>
    <property type="match status" value="1"/>
</dbReference>
<dbReference type="GO" id="GO:0071539">
    <property type="term" value="P:protein localization to centrosome"/>
    <property type="evidence" value="ECO:0007669"/>
    <property type="project" value="InterPro"/>
</dbReference>
<organism evidence="3 4">
    <name type="scientific">Oncorhynchus mykiss</name>
    <name type="common">Rainbow trout</name>
    <name type="synonym">Salmo gairdneri</name>
    <dbReference type="NCBI Taxonomy" id="8022"/>
    <lineage>
        <taxon>Eukaryota</taxon>
        <taxon>Metazoa</taxon>
        <taxon>Chordata</taxon>
        <taxon>Craniata</taxon>
        <taxon>Vertebrata</taxon>
        <taxon>Euteleostomi</taxon>
        <taxon>Actinopterygii</taxon>
        <taxon>Neopterygii</taxon>
        <taxon>Teleostei</taxon>
        <taxon>Protacanthopterygii</taxon>
        <taxon>Salmoniformes</taxon>
        <taxon>Salmonidae</taxon>
        <taxon>Salmoninae</taxon>
        <taxon>Oncorhynchus</taxon>
    </lineage>
</organism>
<protein>
    <recommendedName>
        <fullName evidence="2">Pericentriolar material 1 protein C-terminal domain-containing protein</fullName>
    </recommendedName>
</protein>
<gene>
    <name evidence="3" type="ORF">GSONMT00030844001</name>
</gene>
<name>A0A060YW99_ONCMY</name>
<feature type="region of interest" description="Disordered" evidence="1">
    <location>
        <begin position="23"/>
        <end position="100"/>
    </location>
</feature>
<reference evidence="3" key="2">
    <citation type="submission" date="2014-03" db="EMBL/GenBank/DDBJ databases">
        <authorList>
            <person name="Genoscope - CEA"/>
        </authorList>
    </citation>
    <scope>NUCLEOTIDE SEQUENCE</scope>
</reference>
<dbReference type="STRING" id="8022.A0A060YW99"/>
<dbReference type="InterPro" id="IPR031446">
    <property type="entry name" value="PCM1_C"/>
</dbReference>
<reference evidence="3" key="1">
    <citation type="journal article" date="2014" name="Nat. Commun.">
        <title>The rainbow trout genome provides novel insights into evolution after whole-genome duplication in vertebrates.</title>
        <authorList>
            <person name="Berthelot C."/>
            <person name="Brunet F."/>
            <person name="Chalopin D."/>
            <person name="Juanchich A."/>
            <person name="Bernard M."/>
            <person name="Noel B."/>
            <person name="Bento P."/>
            <person name="Da Silva C."/>
            <person name="Labadie K."/>
            <person name="Alberti A."/>
            <person name="Aury J.M."/>
            <person name="Louis A."/>
            <person name="Dehais P."/>
            <person name="Bardou P."/>
            <person name="Montfort J."/>
            <person name="Klopp C."/>
            <person name="Cabau C."/>
            <person name="Gaspin C."/>
            <person name="Thorgaard G.H."/>
            <person name="Boussaha M."/>
            <person name="Quillet E."/>
            <person name="Guyomard R."/>
            <person name="Galiana D."/>
            <person name="Bobe J."/>
            <person name="Volff J.N."/>
            <person name="Genet C."/>
            <person name="Wincker P."/>
            <person name="Jaillon O."/>
            <person name="Roest Crollius H."/>
            <person name="Guiguen Y."/>
        </authorList>
    </citation>
    <scope>NUCLEOTIDE SEQUENCE [LARGE SCALE GENOMIC DNA]</scope>
</reference>
<dbReference type="GO" id="GO:0034451">
    <property type="term" value="C:centriolar satellite"/>
    <property type="evidence" value="ECO:0007669"/>
    <property type="project" value="TreeGrafter"/>
</dbReference>
<evidence type="ECO:0000259" key="2">
    <source>
        <dbReference type="Pfam" id="PF15717"/>
    </source>
</evidence>
<evidence type="ECO:0000256" key="1">
    <source>
        <dbReference type="SAM" id="MobiDB-lite"/>
    </source>
</evidence>
<dbReference type="EMBL" id="FR915896">
    <property type="protein sequence ID" value="CDQ93739.1"/>
    <property type="molecule type" value="Genomic_DNA"/>
</dbReference>
<dbReference type="PANTHER" id="PTHR14164">
    <property type="entry name" value="PERICENTRIOLAR MATERIAL 1-RELATED"/>
    <property type="match status" value="1"/>
</dbReference>
<dbReference type="PANTHER" id="PTHR14164:SF12">
    <property type="entry name" value="PERICENTRIOLAR MATERIAL 1 PROTEIN"/>
    <property type="match status" value="1"/>
</dbReference>
<dbReference type="Proteomes" id="UP000193380">
    <property type="component" value="Unassembled WGS sequence"/>
</dbReference>
<dbReference type="GO" id="GO:0036064">
    <property type="term" value="C:ciliary basal body"/>
    <property type="evidence" value="ECO:0007669"/>
    <property type="project" value="TreeGrafter"/>
</dbReference>
<evidence type="ECO:0000313" key="3">
    <source>
        <dbReference type="EMBL" id="CDQ93739.1"/>
    </source>
</evidence>
<proteinExistence type="predicted"/>
<accession>A0A060YW99</accession>
<dbReference type="PaxDb" id="8022-A0A060YW99"/>
<dbReference type="InterPro" id="IPR024138">
    <property type="entry name" value="Pericentriolar_Pcm1"/>
</dbReference>
<evidence type="ECO:0000313" key="4">
    <source>
        <dbReference type="Proteomes" id="UP000193380"/>
    </source>
</evidence>
<dbReference type="GO" id="GO:0034454">
    <property type="term" value="P:microtubule anchoring at centrosome"/>
    <property type="evidence" value="ECO:0007669"/>
    <property type="project" value="InterPro"/>
</dbReference>
<feature type="compositionally biased region" description="Low complexity" evidence="1">
    <location>
        <begin position="63"/>
        <end position="73"/>
    </location>
</feature>
<feature type="domain" description="Pericentriolar material 1 protein C-terminal" evidence="2">
    <location>
        <begin position="17"/>
        <end position="136"/>
    </location>
</feature>